<evidence type="ECO:0000313" key="5">
    <source>
        <dbReference type="EMBL" id="OAE38272.1"/>
    </source>
</evidence>
<dbReference type="InterPro" id="IPR010982">
    <property type="entry name" value="Lambda_DNA-bd_dom_sf"/>
</dbReference>
<dbReference type="PANTHER" id="PTHR30146">
    <property type="entry name" value="LACI-RELATED TRANSCRIPTIONAL REPRESSOR"/>
    <property type="match status" value="1"/>
</dbReference>
<dbReference type="SUPFAM" id="SSF53822">
    <property type="entry name" value="Periplasmic binding protein-like I"/>
    <property type="match status" value="1"/>
</dbReference>
<feature type="domain" description="HTH lacI-type" evidence="4">
    <location>
        <begin position="3"/>
        <end position="57"/>
    </location>
</feature>
<dbReference type="PANTHER" id="PTHR30146:SF152">
    <property type="entry name" value="TRANSCRIPTIONAL REGULATORY PROTEIN"/>
    <property type="match status" value="1"/>
</dbReference>
<comment type="caution">
    <text evidence="5">The sequence shown here is derived from an EMBL/GenBank/DDBJ whole genome shotgun (WGS) entry which is preliminary data.</text>
</comment>
<proteinExistence type="predicted"/>
<dbReference type="Gene3D" id="1.10.260.40">
    <property type="entry name" value="lambda repressor-like DNA-binding domains"/>
    <property type="match status" value="1"/>
</dbReference>
<evidence type="ECO:0000256" key="3">
    <source>
        <dbReference type="ARBA" id="ARBA00023163"/>
    </source>
</evidence>
<dbReference type="CDD" id="cd06307">
    <property type="entry name" value="PBP1_sugar_binding"/>
    <property type="match status" value="1"/>
</dbReference>
<evidence type="ECO:0000259" key="4">
    <source>
        <dbReference type="PROSITE" id="PS50932"/>
    </source>
</evidence>
<dbReference type="SUPFAM" id="SSF47413">
    <property type="entry name" value="lambda repressor-like DNA-binding domains"/>
    <property type="match status" value="1"/>
</dbReference>
<keyword evidence="3" id="KW-0804">Transcription</keyword>
<dbReference type="GO" id="GO:0000976">
    <property type="term" value="F:transcription cis-regulatory region binding"/>
    <property type="evidence" value="ECO:0007669"/>
    <property type="project" value="TreeGrafter"/>
</dbReference>
<dbReference type="InterPro" id="IPR025997">
    <property type="entry name" value="SBP_2_dom"/>
</dbReference>
<dbReference type="Proteomes" id="UP000077098">
    <property type="component" value="Unassembled WGS sequence"/>
</dbReference>
<dbReference type="PRINTS" id="PR00036">
    <property type="entry name" value="HTHLACI"/>
</dbReference>
<dbReference type="PROSITE" id="PS00356">
    <property type="entry name" value="HTH_LACI_1"/>
    <property type="match status" value="1"/>
</dbReference>
<evidence type="ECO:0000256" key="1">
    <source>
        <dbReference type="ARBA" id="ARBA00023015"/>
    </source>
</evidence>
<dbReference type="PROSITE" id="PS50932">
    <property type="entry name" value="HTH_LACI_2"/>
    <property type="match status" value="1"/>
</dbReference>
<dbReference type="InterPro" id="IPR000843">
    <property type="entry name" value="HTH_LacI"/>
</dbReference>
<sequence length="340" mass="36361">MKPTVHDIAERAGVSLATIDRVLNMRPGVHAATRARVEAAIAELGYVRDIAAANLAKSRNYSMVFILPGNDNSFMATLRAEVRAAASRSHLERTAIRVIEVPPFNASALTEALEVARREKPSGVAFVATDSEDVAEAADRLADDGIATVTLVSDLSGSRRDHYAGVDNVAAGRTAASLMGRFLSGRVGDVAVVAGSMLVRDHRERLEGFRTVIESEFPQVRLLPVLEGRDDPLTVETLVREALGNSNLCGIYSLGAGNRGLIKALGAADGERPLSVIAHELTENTASALRQGLLDAVLNQDAGHEVRSAIRVLKARADGLPVIAAQERIRIDIFLRDNLP</sequence>
<dbReference type="Pfam" id="PF13407">
    <property type="entry name" value="Peripla_BP_4"/>
    <property type="match status" value="1"/>
</dbReference>
<keyword evidence="1" id="KW-0805">Transcription regulation</keyword>
<accession>A0A176WZ65</accession>
<organism evidence="5 6">
    <name type="scientific">Agrobacterium tumefaciens</name>
    <dbReference type="NCBI Taxonomy" id="358"/>
    <lineage>
        <taxon>Bacteria</taxon>
        <taxon>Pseudomonadati</taxon>
        <taxon>Pseudomonadota</taxon>
        <taxon>Alphaproteobacteria</taxon>
        <taxon>Hyphomicrobiales</taxon>
        <taxon>Rhizobiaceae</taxon>
        <taxon>Rhizobium/Agrobacterium group</taxon>
        <taxon>Agrobacterium</taxon>
        <taxon>Agrobacterium tumefaciens complex</taxon>
    </lineage>
</organism>
<dbReference type="CDD" id="cd01392">
    <property type="entry name" value="HTH_LacI"/>
    <property type="match status" value="1"/>
</dbReference>
<dbReference type="Pfam" id="PF00356">
    <property type="entry name" value="LacI"/>
    <property type="match status" value="1"/>
</dbReference>
<dbReference type="AlphaFoldDB" id="A0A176WZ65"/>
<keyword evidence="2" id="KW-0238">DNA-binding</keyword>
<dbReference type="InterPro" id="IPR028082">
    <property type="entry name" value="Peripla_BP_I"/>
</dbReference>
<evidence type="ECO:0000313" key="6">
    <source>
        <dbReference type="Proteomes" id="UP000077098"/>
    </source>
</evidence>
<dbReference type="SMART" id="SM00354">
    <property type="entry name" value="HTH_LACI"/>
    <property type="match status" value="1"/>
</dbReference>
<name>A0A176WZ65_AGRTU</name>
<dbReference type="Gene3D" id="3.40.50.2300">
    <property type="match status" value="2"/>
</dbReference>
<gene>
    <name evidence="5" type="ORF">A7J57_17450</name>
</gene>
<dbReference type="GO" id="GO:0003700">
    <property type="term" value="F:DNA-binding transcription factor activity"/>
    <property type="evidence" value="ECO:0007669"/>
    <property type="project" value="TreeGrafter"/>
</dbReference>
<protein>
    <submittedName>
        <fullName evidence="5">LacI family transcriptional regulator</fullName>
    </submittedName>
</protein>
<evidence type="ECO:0000256" key="2">
    <source>
        <dbReference type="ARBA" id="ARBA00023125"/>
    </source>
</evidence>
<dbReference type="RefSeq" id="WP_063950909.1">
    <property type="nucleotide sequence ID" value="NZ_LXPS01000038.1"/>
</dbReference>
<reference evidence="5 6" key="1">
    <citation type="submission" date="2016-05" db="EMBL/GenBank/DDBJ databases">
        <authorList>
            <person name="Lavstsen T."/>
            <person name="Jespersen J.S."/>
        </authorList>
    </citation>
    <scope>NUCLEOTIDE SEQUENCE [LARGE SCALE GENOMIC DNA]</scope>
    <source>
        <strain evidence="5 6">KCJ1736</strain>
    </source>
</reference>
<dbReference type="EMBL" id="LXPS01000038">
    <property type="protein sequence ID" value="OAE38272.1"/>
    <property type="molecule type" value="Genomic_DNA"/>
</dbReference>